<evidence type="ECO:0000313" key="6">
    <source>
        <dbReference type="RefSeq" id="XP_028288418.1"/>
    </source>
</evidence>
<reference evidence="6" key="1">
    <citation type="submission" date="2025-08" db="UniProtKB">
        <authorList>
            <consortium name="RefSeq"/>
        </authorList>
    </citation>
    <scope>IDENTIFICATION</scope>
</reference>
<keyword evidence="2" id="KW-0677">Repeat</keyword>
<dbReference type="InterPro" id="IPR001611">
    <property type="entry name" value="Leu-rich_rpt"/>
</dbReference>
<evidence type="ECO:0000256" key="3">
    <source>
        <dbReference type="SAM" id="MobiDB-lite"/>
    </source>
</evidence>
<feature type="signal peptide" evidence="4">
    <location>
        <begin position="1"/>
        <end position="20"/>
    </location>
</feature>
<dbReference type="InterPro" id="IPR003591">
    <property type="entry name" value="Leu-rich_rpt_typical-subtyp"/>
</dbReference>
<organism evidence="5 6">
    <name type="scientific">Parambassis ranga</name>
    <name type="common">Indian glassy fish</name>
    <dbReference type="NCBI Taxonomy" id="210632"/>
    <lineage>
        <taxon>Eukaryota</taxon>
        <taxon>Metazoa</taxon>
        <taxon>Chordata</taxon>
        <taxon>Craniata</taxon>
        <taxon>Vertebrata</taxon>
        <taxon>Euteleostomi</taxon>
        <taxon>Actinopterygii</taxon>
        <taxon>Neopterygii</taxon>
        <taxon>Teleostei</taxon>
        <taxon>Neoteleostei</taxon>
        <taxon>Acanthomorphata</taxon>
        <taxon>Ovalentaria</taxon>
        <taxon>Ambassidae</taxon>
        <taxon>Parambassis</taxon>
    </lineage>
</organism>
<dbReference type="PROSITE" id="PS51450">
    <property type="entry name" value="LRR"/>
    <property type="match status" value="1"/>
</dbReference>
<accession>A0A6P7KFG6</accession>
<dbReference type="Gene3D" id="3.80.10.10">
    <property type="entry name" value="Ribonuclease Inhibitor"/>
    <property type="match status" value="1"/>
</dbReference>
<dbReference type="GO" id="GO:0038023">
    <property type="term" value="F:signaling receptor activity"/>
    <property type="evidence" value="ECO:0007669"/>
    <property type="project" value="TreeGrafter"/>
</dbReference>
<dbReference type="Pfam" id="PF15176">
    <property type="entry name" value="LRR19-TM"/>
    <property type="match status" value="1"/>
</dbReference>
<proteinExistence type="predicted"/>
<sequence>MERHRLPLLLLSTVICAVSAMENAAEPPIIEPLIRNFTNKNLQVIPGHDGNVTVTTLVMEGNLITLSEEDRQALATYPALQELHLEGNMITGVPAKYFSVLPRLRVLSLSRNNLSSLDPEAFAGLDFLTELDLSQNLLMSLPAQLRGLKDLQMLILKDNPWNCSCPLLSTIKDMNAANVSIGGPQVICASPAEQAGKSLLGATALCFPSPTPTVNIDPETPTAPAQTQQSQSSTAMLMTTLSTSQNRSSEVQVPVLGNTWKFTACVVALALTTSILIVCAIKGPSWYKLFHNYRHRRLQEDEEDAVSTGRHMSHQTFTFKQHKGQVEEEEEDGYIEDPYIKRED</sequence>
<keyword evidence="5" id="KW-1185">Reference proteome</keyword>
<feature type="region of interest" description="Disordered" evidence="3">
    <location>
        <begin position="320"/>
        <end position="344"/>
    </location>
</feature>
<dbReference type="GO" id="GO:0005886">
    <property type="term" value="C:plasma membrane"/>
    <property type="evidence" value="ECO:0007669"/>
    <property type="project" value="TreeGrafter"/>
</dbReference>
<evidence type="ECO:0000256" key="2">
    <source>
        <dbReference type="ARBA" id="ARBA00022737"/>
    </source>
</evidence>
<gene>
    <name evidence="6" type="primary">LOC114453010</name>
</gene>
<dbReference type="AlphaFoldDB" id="A0A6P7KFG6"/>
<dbReference type="InParanoid" id="A0A6P7KFG6"/>
<dbReference type="RefSeq" id="XP_028288418.1">
    <property type="nucleotide sequence ID" value="XM_028432617.1"/>
</dbReference>
<evidence type="ECO:0000256" key="4">
    <source>
        <dbReference type="SAM" id="SignalP"/>
    </source>
</evidence>
<dbReference type="InterPro" id="IPR032675">
    <property type="entry name" value="LRR_dom_sf"/>
</dbReference>
<dbReference type="Proteomes" id="UP000515145">
    <property type="component" value="Chromosome 20"/>
</dbReference>
<dbReference type="GeneID" id="114453010"/>
<keyword evidence="4" id="KW-0732">Signal</keyword>
<dbReference type="Pfam" id="PF13855">
    <property type="entry name" value="LRR_8"/>
    <property type="match status" value="1"/>
</dbReference>
<protein>
    <submittedName>
        <fullName evidence="6">Leucine-rich repeat-containing protein 19-like isoform X1</fullName>
    </submittedName>
</protein>
<feature type="chain" id="PRO_5028339907" evidence="4">
    <location>
        <begin position="21"/>
        <end position="344"/>
    </location>
</feature>
<evidence type="ECO:0000313" key="5">
    <source>
        <dbReference type="Proteomes" id="UP000515145"/>
    </source>
</evidence>
<dbReference type="OrthoDB" id="1394818at2759"/>
<evidence type="ECO:0000256" key="1">
    <source>
        <dbReference type="ARBA" id="ARBA00022614"/>
    </source>
</evidence>
<name>A0A6P7KFG6_9TELE</name>
<dbReference type="GO" id="GO:1901224">
    <property type="term" value="P:positive regulation of non-canonical NF-kappaB signal transduction"/>
    <property type="evidence" value="ECO:0007669"/>
    <property type="project" value="TreeGrafter"/>
</dbReference>
<dbReference type="SMART" id="SM00369">
    <property type="entry name" value="LRR_TYP"/>
    <property type="match status" value="3"/>
</dbReference>
<dbReference type="PANTHER" id="PTHR31450">
    <property type="entry name" value="LEUCINE-RICH REPEAT-CONTAINING PROTEIN 19 LRRC19 FAMILY MEMBER"/>
    <property type="match status" value="1"/>
</dbReference>
<keyword evidence="1" id="KW-0433">Leucine-rich repeat</keyword>
<dbReference type="SUPFAM" id="SSF52058">
    <property type="entry name" value="L domain-like"/>
    <property type="match status" value="1"/>
</dbReference>
<dbReference type="PANTHER" id="PTHR31450:SF4">
    <property type="entry name" value="LEUCINE-RICH REPEAT-CONTAINING PROTEIN 19"/>
    <property type="match status" value="1"/>
</dbReference>